<feature type="region of interest" description="Disordered" evidence="1">
    <location>
        <begin position="73"/>
        <end position="103"/>
    </location>
</feature>
<sequence length="144" mass="15946">MKPSEQNNDDDSTPALGRPMSGVCANGDTCYPPHALTARPREPLLLASLQLSAFRKNKNKHPSRPKIDALVHQRDGVNVEPEGGRADKNGYSKASKRTGGRPRLNIPCAAKREIYKDNARPVFYCVLRSVHPRVIEGSSRDKFI</sequence>
<evidence type="ECO:0000313" key="2">
    <source>
        <dbReference type="EMBL" id="GBP27524.1"/>
    </source>
</evidence>
<gene>
    <name evidence="2" type="ORF">EVAR_18717_1</name>
</gene>
<dbReference type="EMBL" id="BGZK01000195">
    <property type="protein sequence ID" value="GBP27524.1"/>
    <property type="molecule type" value="Genomic_DNA"/>
</dbReference>
<organism evidence="2 3">
    <name type="scientific">Eumeta variegata</name>
    <name type="common">Bagworm moth</name>
    <name type="synonym">Eumeta japonica</name>
    <dbReference type="NCBI Taxonomy" id="151549"/>
    <lineage>
        <taxon>Eukaryota</taxon>
        <taxon>Metazoa</taxon>
        <taxon>Ecdysozoa</taxon>
        <taxon>Arthropoda</taxon>
        <taxon>Hexapoda</taxon>
        <taxon>Insecta</taxon>
        <taxon>Pterygota</taxon>
        <taxon>Neoptera</taxon>
        <taxon>Endopterygota</taxon>
        <taxon>Lepidoptera</taxon>
        <taxon>Glossata</taxon>
        <taxon>Ditrysia</taxon>
        <taxon>Tineoidea</taxon>
        <taxon>Psychidae</taxon>
        <taxon>Oiketicinae</taxon>
        <taxon>Eumeta</taxon>
    </lineage>
</organism>
<reference evidence="2 3" key="1">
    <citation type="journal article" date="2019" name="Commun. Biol.">
        <title>The bagworm genome reveals a unique fibroin gene that provides high tensile strength.</title>
        <authorList>
            <person name="Kono N."/>
            <person name="Nakamura H."/>
            <person name="Ohtoshi R."/>
            <person name="Tomita M."/>
            <person name="Numata K."/>
            <person name="Arakawa K."/>
        </authorList>
    </citation>
    <scope>NUCLEOTIDE SEQUENCE [LARGE SCALE GENOMIC DNA]</scope>
</reference>
<dbReference type="AlphaFoldDB" id="A0A4C1UNW4"/>
<accession>A0A4C1UNW4</accession>
<name>A0A4C1UNW4_EUMVA</name>
<feature type="region of interest" description="Disordered" evidence="1">
    <location>
        <begin position="1"/>
        <end position="29"/>
    </location>
</feature>
<protein>
    <submittedName>
        <fullName evidence="2">Uncharacterized protein</fullName>
    </submittedName>
</protein>
<proteinExistence type="predicted"/>
<evidence type="ECO:0000313" key="3">
    <source>
        <dbReference type="Proteomes" id="UP000299102"/>
    </source>
</evidence>
<feature type="compositionally biased region" description="Basic and acidic residues" evidence="1">
    <location>
        <begin position="73"/>
        <end position="90"/>
    </location>
</feature>
<comment type="caution">
    <text evidence="2">The sequence shown here is derived from an EMBL/GenBank/DDBJ whole genome shotgun (WGS) entry which is preliminary data.</text>
</comment>
<keyword evidence="3" id="KW-1185">Reference proteome</keyword>
<dbReference type="Proteomes" id="UP000299102">
    <property type="component" value="Unassembled WGS sequence"/>
</dbReference>
<evidence type="ECO:0000256" key="1">
    <source>
        <dbReference type="SAM" id="MobiDB-lite"/>
    </source>
</evidence>